<dbReference type="SMART" id="SM00481">
    <property type="entry name" value="POLIIIAc"/>
    <property type="match status" value="1"/>
</dbReference>
<protein>
    <submittedName>
        <fullName evidence="3">PHP domain-containing protein</fullName>
    </submittedName>
</protein>
<dbReference type="CDD" id="cd07438">
    <property type="entry name" value="PHP_HisPPase_AMP"/>
    <property type="match status" value="1"/>
</dbReference>
<dbReference type="PANTHER" id="PTHR42924">
    <property type="entry name" value="EXONUCLEASE"/>
    <property type="match status" value="1"/>
</dbReference>
<dbReference type="GO" id="GO:0004534">
    <property type="term" value="F:5'-3' RNA exonuclease activity"/>
    <property type="evidence" value="ECO:0007669"/>
    <property type="project" value="TreeGrafter"/>
</dbReference>
<dbReference type="InterPro" id="IPR016195">
    <property type="entry name" value="Pol/histidinol_Pase-like"/>
</dbReference>
<dbReference type="GO" id="GO:0035312">
    <property type="term" value="F:5'-3' DNA exonuclease activity"/>
    <property type="evidence" value="ECO:0007669"/>
    <property type="project" value="TreeGrafter"/>
</dbReference>
<accession>A0A7D4U7A4</accession>
<proteinExistence type="predicted"/>
<evidence type="ECO:0000313" key="4">
    <source>
        <dbReference type="Proteomes" id="UP000502498"/>
    </source>
</evidence>
<dbReference type="Proteomes" id="UP000502498">
    <property type="component" value="Chromosome"/>
</dbReference>
<sequence>MSAGCEIGLQSGGASGGRRYARRVRSPVRFEGPADLHLHSTHSDGTESPAQVMAAAHRHGLRTVALTDHDTTGGWAEAAEAASSMGMTFLPGMELSARYEWRSVHVLAYLVDPDDPGLRAMTERIRTSRLDRARLMADRIARDYDLHWDDILAQTADGTTVGRPHIADALIARGFVRDRAEAFSSILSPRGDYYVALYAPDPVAAVGLVVGAGGVPIIAHPAGRAGLLPMGVIERMLAAGLAGFELAHRENLPSQTRTLEALVEERDLIVTGSSDYHGLGKPNVPGENTTTTAMVERIVARATGSAPVHP</sequence>
<name>A0A7D4U7A4_9MICO</name>
<evidence type="ECO:0000256" key="1">
    <source>
        <dbReference type="SAM" id="MobiDB-lite"/>
    </source>
</evidence>
<evidence type="ECO:0000259" key="2">
    <source>
        <dbReference type="SMART" id="SM00481"/>
    </source>
</evidence>
<feature type="region of interest" description="Disordered" evidence="1">
    <location>
        <begin position="1"/>
        <end position="20"/>
    </location>
</feature>
<organism evidence="3 4">
    <name type="scientific">Microbacterium hominis</name>
    <dbReference type="NCBI Taxonomy" id="162426"/>
    <lineage>
        <taxon>Bacteria</taxon>
        <taxon>Bacillati</taxon>
        <taxon>Actinomycetota</taxon>
        <taxon>Actinomycetes</taxon>
        <taxon>Micrococcales</taxon>
        <taxon>Microbacteriaceae</taxon>
        <taxon>Microbacterium</taxon>
    </lineage>
</organism>
<gene>
    <name evidence="3" type="ORF">HQM25_06890</name>
</gene>
<dbReference type="Gene3D" id="3.20.20.140">
    <property type="entry name" value="Metal-dependent hydrolases"/>
    <property type="match status" value="1"/>
</dbReference>
<dbReference type="EMBL" id="CP054038">
    <property type="protein sequence ID" value="QKJ19126.1"/>
    <property type="molecule type" value="Genomic_DNA"/>
</dbReference>
<dbReference type="InterPro" id="IPR004013">
    <property type="entry name" value="PHP_dom"/>
</dbReference>
<dbReference type="AlphaFoldDB" id="A0A7D4U7A4"/>
<dbReference type="InterPro" id="IPR052018">
    <property type="entry name" value="PHP_domain"/>
</dbReference>
<dbReference type="InterPro" id="IPR003141">
    <property type="entry name" value="Pol/His_phosphatase_N"/>
</dbReference>
<evidence type="ECO:0000313" key="3">
    <source>
        <dbReference type="EMBL" id="QKJ19126.1"/>
    </source>
</evidence>
<dbReference type="SUPFAM" id="SSF89550">
    <property type="entry name" value="PHP domain-like"/>
    <property type="match status" value="1"/>
</dbReference>
<dbReference type="Pfam" id="PF02811">
    <property type="entry name" value="PHP"/>
    <property type="match status" value="1"/>
</dbReference>
<reference evidence="3 4" key="1">
    <citation type="submission" date="2020-05" db="EMBL/GenBank/DDBJ databases">
        <title>Strain PA2F3 complete genome.</title>
        <authorList>
            <person name="Kim Y.-S."/>
            <person name="Kim S.-J."/>
            <person name="Jung H.-k."/>
            <person name="Kim S.-E."/>
            <person name="Kim K.-H."/>
        </authorList>
    </citation>
    <scope>NUCLEOTIDE SEQUENCE [LARGE SCALE GENOMIC DNA]</scope>
    <source>
        <strain evidence="3 4">PA2F3</strain>
    </source>
</reference>
<dbReference type="Gene3D" id="1.10.150.650">
    <property type="match status" value="1"/>
</dbReference>
<dbReference type="PANTHER" id="PTHR42924:SF3">
    <property type="entry name" value="POLYMERASE_HISTIDINOL PHOSPHATASE N-TERMINAL DOMAIN-CONTAINING PROTEIN"/>
    <property type="match status" value="1"/>
</dbReference>
<feature type="domain" description="Polymerase/histidinol phosphatase N-terminal" evidence="2">
    <location>
        <begin position="34"/>
        <end position="99"/>
    </location>
</feature>